<dbReference type="InterPro" id="IPR007421">
    <property type="entry name" value="Schlafen_AlbA_2_dom"/>
</dbReference>
<evidence type="ECO:0000313" key="2">
    <source>
        <dbReference type="EMBL" id="GFG73230.1"/>
    </source>
</evidence>
<dbReference type="Proteomes" id="UP000465361">
    <property type="component" value="Unassembled WGS sequence"/>
</dbReference>
<accession>A0A7I9XUQ3</accession>
<gene>
    <name evidence="2" type="ORF">MBOT_05950</name>
</gene>
<organism evidence="2 3">
    <name type="scientific">Mycobacterium botniense</name>
    <dbReference type="NCBI Taxonomy" id="84962"/>
    <lineage>
        <taxon>Bacteria</taxon>
        <taxon>Bacillati</taxon>
        <taxon>Actinomycetota</taxon>
        <taxon>Actinomycetes</taxon>
        <taxon>Mycobacteriales</taxon>
        <taxon>Mycobacteriaceae</taxon>
        <taxon>Mycobacterium</taxon>
    </lineage>
</organism>
<dbReference type="RefSeq" id="WP_163754067.1">
    <property type="nucleotide sequence ID" value="NZ_BLKW01000002.1"/>
</dbReference>
<dbReference type="AlphaFoldDB" id="A0A7I9XUQ3"/>
<comment type="caution">
    <text evidence="2">The sequence shown here is derived from an EMBL/GenBank/DDBJ whole genome shotgun (WGS) entry which is preliminary data.</text>
</comment>
<reference evidence="2 3" key="1">
    <citation type="journal article" date="2019" name="Emerg. Microbes Infect.">
        <title>Comprehensive subspecies identification of 175 nontuberculous mycobacteria species based on 7547 genomic profiles.</title>
        <authorList>
            <person name="Matsumoto Y."/>
            <person name="Kinjo T."/>
            <person name="Motooka D."/>
            <person name="Nabeya D."/>
            <person name="Jung N."/>
            <person name="Uechi K."/>
            <person name="Horii T."/>
            <person name="Iida T."/>
            <person name="Fujita J."/>
            <person name="Nakamura S."/>
        </authorList>
    </citation>
    <scope>NUCLEOTIDE SEQUENCE [LARGE SCALE GENOMIC DNA]</scope>
    <source>
        <strain evidence="2 3">JCM 17322</strain>
    </source>
</reference>
<sequence>MTQAGPAWTARTEAELRAALDNGLTESHYLDFKRELPRTDSANRNLAIDIASLAVDGGILIIGVDDATSPPSLTPIDLTNLAERVTQVALTRPDEGVPVRTFPIESASQPQLGYLLIHVPASPRAPHMVDGRYYGRADKTNRILSNAEVVRLHALQHAAQRDVLADARNALKALLGDTPDPPPMLLLLAEPTGAHHDPLVALTGSQSFQQTVRELIGAAVIAEHQQFSPSLRSPAQVIRRAGAVAATTEFHEGEPFPGSEHTAEVRLYESGEIVVASRRAVVFPNSVDEPQAFEPLIIGHTDLLARLAALVSERYGFGGSWRFGLIVTGLRGAISYTLATQPFSDRVPVFTDPVYERATIASLLELAQSPQVVVNRLVGSLLRSLGSHERWPWLGQPSSSGQE</sequence>
<proteinExistence type="predicted"/>
<protein>
    <recommendedName>
        <fullName evidence="1">Schlafen AlbA-2 domain-containing protein</fullName>
    </recommendedName>
</protein>
<keyword evidence="3" id="KW-1185">Reference proteome</keyword>
<dbReference type="Pfam" id="PF04326">
    <property type="entry name" value="SLFN_AlbA_2"/>
    <property type="match status" value="1"/>
</dbReference>
<evidence type="ECO:0000313" key="3">
    <source>
        <dbReference type="Proteomes" id="UP000465361"/>
    </source>
</evidence>
<feature type="domain" description="Schlafen AlbA-2" evidence="1">
    <location>
        <begin position="26"/>
        <end position="144"/>
    </location>
</feature>
<evidence type="ECO:0000259" key="1">
    <source>
        <dbReference type="Pfam" id="PF04326"/>
    </source>
</evidence>
<dbReference type="InterPro" id="IPR038461">
    <property type="entry name" value="Schlafen_AlbA_2_dom_sf"/>
</dbReference>
<name>A0A7I9XUQ3_9MYCO</name>
<dbReference type="EMBL" id="BLKW01000002">
    <property type="protein sequence ID" value="GFG73230.1"/>
    <property type="molecule type" value="Genomic_DNA"/>
</dbReference>
<dbReference type="Gene3D" id="3.30.950.30">
    <property type="entry name" value="Schlafen, AAA domain"/>
    <property type="match status" value="1"/>
</dbReference>